<proteinExistence type="predicted"/>
<reference evidence="1" key="1">
    <citation type="submission" date="2022-08" db="EMBL/GenBank/DDBJ databases">
        <title>Complete Genome Sequences of 2 Bosea sp. soil isolates.</title>
        <authorList>
            <person name="Alvarez Arevalo M."/>
            <person name="Sterndorff E.B."/>
            <person name="Faurdal D."/>
            <person name="Joergensen T.S."/>
            <person name="Weber T."/>
        </authorList>
    </citation>
    <scope>NUCLEOTIDE SEQUENCE</scope>
    <source>
        <strain evidence="1">NBC_00436</strain>
    </source>
</reference>
<dbReference type="EMBL" id="CP102774">
    <property type="protein sequence ID" value="UZF88868.1"/>
    <property type="molecule type" value="Genomic_DNA"/>
</dbReference>
<evidence type="ECO:0000313" key="1">
    <source>
        <dbReference type="EMBL" id="UZF88868.1"/>
    </source>
</evidence>
<organism evidence="1">
    <name type="scientific">Bosea sp. NBC_00436</name>
    <dbReference type="NCBI Taxonomy" id="2969620"/>
    <lineage>
        <taxon>Bacteria</taxon>
        <taxon>Pseudomonadati</taxon>
        <taxon>Pseudomonadota</taxon>
        <taxon>Alphaproteobacteria</taxon>
        <taxon>Hyphomicrobiales</taxon>
        <taxon>Boseaceae</taxon>
        <taxon>Bosea</taxon>
    </lineage>
</organism>
<dbReference type="AlphaFoldDB" id="A0A9E7ZPY7"/>
<sequence length="59" mass="6704">MEQRRGGDVSRRWHWSTASASKQICGTIKHLRPNSEIAFTQRVATLKNSPAEKINIPDK</sequence>
<accession>A0A9E7ZPY7</accession>
<name>A0A9E7ZPY7_9HYPH</name>
<protein>
    <submittedName>
        <fullName evidence="1">Uncharacterized protein</fullName>
    </submittedName>
</protein>
<gene>
    <name evidence="1" type="ORF">NWE54_08815</name>
</gene>